<organism evidence="1 2">
    <name type="scientific">Cucurbita moschata</name>
    <name type="common">Winter crookneck squash</name>
    <name type="synonym">Cucurbita pepo var. moschata</name>
    <dbReference type="NCBI Taxonomy" id="3662"/>
    <lineage>
        <taxon>Eukaryota</taxon>
        <taxon>Viridiplantae</taxon>
        <taxon>Streptophyta</taxon>
        <taxon>Embryophyta</taxon>
        <taxon>Tracheophyta</taxon>
        <taxon>Spermatophyta</taxon>
        <taxon>Magnoliopsida</taxon>
        <taxon>eudicotyledons</taxon>
        <taxon>Gunneridae</taxon>
        <taxon>Pentapetalae</taxon>
        <taxon>rosids</taxon>
        <taxon>fabids</taxon>
        <taxon>Cucurbitales</taxon>
        <taxon>Cucurbitaceae</taxon>
        <taxon>Cucurbiteae</taxon>
        <taxon>Cucurbita</taxon>
    </lineage>
</organism>
<protein>
    <submittedName>
        <fullName evidence="2">Uncharacterized protein LOC111438222</fullName>
    </submittedName>
</protein>
<dbReference type="KEGG" id="cmos:111438222"/>
<sequence length="112" mass="11985">MSTNPNVSPPKNFFPFSSSSNALNASPASATASSFSFPCLLLAFTHIYIKSAYLVIHELGPEQSQSFLIGIVRQKGVFLPSLVNVLKDNNGLCNGLAGMDEGGHLLVNRVIF</sequence>
<evidence type="ECO:0000313" key="2">
    <source>
        <dbReference type="RefSeq" id="XP_022931955.1"/>
    </source>
</evidence>
<dbReference type="RefSeq" id="XP_022931955.1">
    <property type="nucleotide sequence ID" value="XM_023076187.1"/>
</dbReference>
<accession>A0A6J1F0V7</accession>
<dbReference type="AlphaFoldDB" id="A0A6J1F0V7"/>
<evidence type="ECO:0000313" key="1">
    <source>
        <dbReference type="Proteomes" id="UP000504609"/>
    </source>
</evidence>
<reference evidence="2" key="1">
    <citation type="submission" date="2025-08" db="UniProtKB">
        <authorList>
            <consortium name="RefSeq"/>
        </authorList>
    </citation>
    <scope>IDENTIFICATION</scope>
    <source>
        <tissue evidence="2">Young leaves</tissue>
    </source>
</reference>
<proteinExistence type="predicted"/>
<name>A0A6J1F0V7_CUCMO</name>
<dbReference type="Proteomes" id="UP000504609">
    <property type="component" value="Unplaced"/>
</dbReference>
<gene>
    <name evidence="2" type="primary">LOC111438222</name>
</gene>
<dbReference type="GeneID" id="111438222"/>
<keyword evidence="1" id="KW-1185">Reference proteome</keyword>